<feature type="domain" description="ABC transporter" evidence="4">
    <location>
        <begin position="5"/>
        <end position="219"/>
    </location>
</feature>
<dbReference type="PROSITE" id="PS50893">
    <property type="entry name" value="ABC_TRANSPORTER_2"/>
    <property type="match status" value="1"/>
</dbReference>
<dbReference type="GO" id="GO:0022857">
    <property type="term" value="F:transmembrane transporter activity"/>
    <property type="evidence" value="ECO:0007669"/>
    <property type="project" value="TreeGrafter"/>
</dbReference>
<evidence type="ECO:0000256" key="2">
    <source>
        <dbReference type="ARBA" id="ARBA00022741"/>
    </source>
</evidence>
<dbReference type="GO" id="GO:0005886">
    <property type="term" value="C:plasma membrane"/>
    <property type="evidence" value="ECO:0007669"/>
    <property type="project" value="TreeGrafter"/>
</dbReference>
<dbReference type="SUPFAM" id="SSF52540">
    <property type="entry name" value="P-loop containing nucleoside triphosphate hydrolases"/>
    <property type="match status" value="1"/>
</dbReference>
<comment type="similarity">
    <text evidence="1">Belongs to the ABC transporter superfamily.</text>
</comment>
<dbReference type="Pfam" id="PF00005">
    <property type="entry name" value="ABC_tran"/>
    <property type="match status" value="1"/>
</dbReference>
<evidence type="ECO:0000256" key="1">
    <source>
        <dbReference type="ARBA" id="ARBA00005417"/>
    </source>
</evidence>
<organism evidence="5 6">
    <name type="scientific">Paracoccus isoporae</name>
    <dbReference type="NCBI Taxonomy" id="591205"/>
    <lineage>
        <taxon>Bacteria</taxon>
        <taxon>Pseudomonadati</taxon>
        <taxon>Pseudomonadota</taxon>
        <taxon>Alphaproteobacteria</taxon>
        <taxon>Rhodobacterales</taxon>
        <taxon>Paracoccaceae</taxon>
        <taxon>Paracoccus</taxon>
    </lineage>
</organism>
<dbReference type="InterPro" id="IPR017871">
    <property type="entry name" value="ABC_transporter-like_CS"/>
</dbReference>
<evidence type="ECO:0000259" key="4">
    <source>
        <dbReference type="PROSITE" id="PS50893"/>
    </source>
</evidence>
<dbReference type="AlphaFoldDB" id="A0A1G6SY97"/>
<gene>
    <name evidence="5" type="ORF">SAMN05421538_101131</name>
</gene>
<dbReference type="EMBL" id="FNAH01000001">
    <property type="protein sequence ID" value="SDD21852.1"/>
    <property type="molecule type" value="Genomic_DNA"/>
</dbReference>
<dbReference type="PROSITE" id="PS00211">
    <property type="entry name" value="ABC_TRANSPORTER_1"/>
    <property type="match status" value="1"/>
</dbReference>
<protein>
    <submittedName>
        <fullName evidence="5">Putative ABC transport system ATP-binding protein</fullName>
    </submittedName>
</protein>
<dbReference type="InterPro" id="IPR003593">
    <property type="entry name" value="AAA+_ATPase"/>
</dbReference>
<dbReference type="PANTHER" id="PTHR24220:SF689">
    <property type="entry name" value="LIPOPROTEIN-RELEASING SYSTEM ATP-BINDING PROTEIN LOLD"/>
    <property type="match status" value="1"/>
</dbReference>
<dbReference type="GO" id="GO:0005524">
    <property type="term" value="F:ATP binding"/>
    <property type="evidence" value="ECO:0007669"/>
    <property type="project" value="UniProtKB-KW"/>
</dbReference>
<dbReference type="GO" id="GO:0016887">
    <property type="term" value="F:ATP hydrolysis activity"/>
    <property type="evidence" value="ECO:0007669"/>
    <property type="project" value="InterPro"/>
</dbReference>
<dbReference type="Gene3D" id="3.40.50.300">
    <property type="entry name" value="P-loop containing nucleotide triphosphate hydrolases"/>
    <property type="match status" value="1"/>
</dbReference>
<name>A0A1G6SY97_9RHOB</name>
<evidence type="ECO:0000313" key="6">
    <source>
        <dbReference type="Proteomes" id="UP000199344"/>
    </source>
</evidence>
<dbReference type="STRING" id="591205.SAMN05421538_101131"/>
<accession>A0A1G6SY97</accession>
<evidence type="ECO:0000313" key="5">
    <source>
        <dbReference type="EMBL" id="SDD21852.1"/>
    </source>
</evidence>
<sequence length="219" mass="23267">MSLPLSISGLTVRAGARALLTIEELALPACSLTCIRGPSGAGKTTALHALAGLLSGTGRLAWGDADLCRMSRMARTRFRGAQMGMVFQDFLLFEELTARENALISAVFRPDRAALSRRADALMERLGLSGLAQRRADRLSGGERQRVAVVRALAHDPAILLADEPTASLDRATADALIADLAALARAEGRSVVIASHDPQVWDAMDRVLTIRDGVLEAG</sequence>
<keyword evidence="6" id="KW-1185">Reference proteome</keyword>
<keyword evidence="3 5" id="KW-0067">ATP-binding</keyword>
<reference evidence="5 6" key="1">
    <citation type="submission" date="2016-10" db="EMBL/GenBank/DDBJ databases">
        <authorList>
            <person name="de Groot N.N."/>
        </authorList>
    </citation>
    <scope>NUCLEOTIDE SEQUENCE [LARGE SCALE GENOMIC DNA]</scope>
    <source>
        <strain evidence="5 6">DSM 22220</strain>
    </source>
</reference>
<proteinExistence type="inferred from homology"/>
<dbReference type="RefSeq" id="WP_090519963.1">
    <property type="nucleotide sequence ID" value="NZ_FNAH01000001.1"/>
</dbReference>
<dbReference type="InterPro" id="IPR015854">
    <property type="entry name" value="ABC_transpr_LolD-like"/>
</dbReference>
<dbReference type="Proteomes" id="UP000199344">
    <property type="component" value="Unassembled WGS sequence"/>
</dbReference>
<dbReference type="SMART" id="SM00382">
    <property type="entry name" value="AAA"/>
    <property type="match status" value="1"/>
</dbReference>
<dbReference type="InterPro" id="IPR003439">
    <property type="entry name" value="ABC_transporter-like_ATP-bd"/>
</dbReference>
<dbReference type="PANTHER" id="PTHR24220">
    <property type="entry name" value="IMPORT ATP-BINDING PROTEIN"/>
    <property type="match status" value="1"/>
</dbReference>
<keyword evidence="2" id="KW-0547">Nucleotide-binding</keyword>
<evidence type="ECO:0000256" key="3">
    <source>
        <dbReference type="ARBA" id="ARBA00022840"/>
    </source>
</evidence>
<dbReference type="InterPro" id="IPR027417">
    <property type="entry name" value="P-loop_NTPase"/>
</dbReference>
<dbReference type="OrthoDB" id="9787227at2"/>